<feature type="compositionally biased region" description="Polar residues" evidence="1">
    <location>
        <begin position="23"/>
        <end position="32"/>
    </location>
</feature>
<dbReference type="Proteomes" id="UP000244005">
    <property type="component" value="Unassembled WGS sequence"/>
</dbReference>
<evidence type="ECO:0000313" key="2">
    <source>
        <dbReference type="EMBL" id="PTQ47001.1"/>
    </source>
</evidence>
<dbReference type="AlphaFoldDB" id="A0A2R6XLN7"/>
<feature type="region of interest" description="Disordered" evidence="1">
    <location>
        <begin position="1"/>
        <end position="50"/>
    </location>
</feature>
<accession>A0A2R6XLN7</accession>
<feature type="region of interest" description="Disordered" evidence="1">
    <location>
        <begin position="123"/>
        <end position="182"/>
    </location>
</feature>
<feature type="compositionally biased region" description="Gly residues" evidence="1">
    <location>
        <begin position="84"/>
        <end position="93"/>
    </location>
</feature>
<proteinExistence type="predicted"/>
<feature type="region of interest" description="Disordered" evidence="1">
    <location>
        <begin position="74"/>
        <end position="100"/>
    </location>
</feature>
<keyword evidence="3" id="KW-1185">Reference proteome</keyword>
<feature type="region of interest" description="Disordered" evidence="1">
    <location>
        <begin position="230"/>
        <end position="260"/>
    </location>
</feature>
<name>A0A2R6XLN7_MARPO</name>
<sequence length="260" mass="28648">MDVAEGSTEGRKRTVMPRRTSDVVGSNPNVQSCHEGRMQTAQTSAWREPLPAGPPIYEIPMYYSTSMLPVPPTPARWKERKEGGAAGSGGGGGEELRWGRAARRKKGACLEERDERVWWQTRRREAPRTTMSAAKGDGDGDKSWPPDEREHRQIPAKGRRRWSTGGGGGGGVMEGGVREGSSSSGCLFRRRRVVWRLDLGVGDDGEGLRGRRENDGVRLGAVGKQRLRSCREGGRAGGRLWGNESGRKKVERRESERCGH</sequence>
<dbReference type="EMBL" id="KZ772681">
    <property type="protein sequence ID" value="PTQ47001.1"/>
    <property type="molecule type" value="Genomic_DNA"/>
</dbReference>
<feature type="compositionally biased region" description="Basic and acidic residues" evidence="1">
    <location>
        <begin position="245"/>
        <end position="260"/>
    </location>
</feature>
<feature type="compositionally biased region" description="Basic and acidic residues" evidence="1">
    <location>
        <begin position="136"/>
        <end position="153"/>
    </location>
</feature>
<evidence type="ECO:0000256" key="1">
    <source>
        <dbReference type="SAM" id="MobiDB-lite"/>
    </source>
</evidence>
<protein>
    <submittedName>
        <fullName evidence="2">Uncharacterized protein</fullName>
    </submittedName>
</protein>
<reference evidence="3" key="1">
    <citation type="journal article" date="2017" name="Cell">
        <title>Insights into land plant evolution garnered from the Marchantia polymorpha genome.</title>
        <authorList>
            <person name="Bowman J.L."/>
            <person name="Kohchi T."/>
            <person name="Yamato K.T."/>
            <person name="Jenkins J."/>
            <person name="Shu S."/>
            <person name="Ishizaki K."/>
            <person name="Yamaoka S."/>
            <person name="Nishihama R."/>
            <person name="Nakamura Y."/>
            <person name="Berger F."/>
            <person name="Adam C."/>
            <person name="Aki S.S."/>
            <person name="Althoff F."/>
            <person name="Araki T."/>
            <person name="Arteaga-Vazquez M.A."/>
            <person name="Balasubrmanian S."/>
            <person name="Barry K."/>
            <person name="Bauer D."/>
            <person name="Boehm C.R."/>
            <person name="Briginshaw L."/>
            <person name="Caballero-Perez J."/>
            <person name="Catarino B."/>
            <person name="Chen F."/>
            <person name="Chiyoda S."/>
            <person name="Chovatia M."/>
            <person name="Davies K.M."/>
            <person name="Delmans M."/>
            <person name="Demura T."/>
            <person name="Dierschke T."/>
            <person name="Dolan L."/>
            <person name="Dorantes-Acosta A.E."/>
            <person name="Eklund D.M."/>
            <person name="Florent S.N."/>
            <person name="Flores-Sandoval E."/>
            <person name="Fujiyama A."/>
            <person name="Fukuzawa H."/>
            <person name="Galik B."/>
            <person name="Grimanelli D."/>
            <person name="Grimwood J."/>
            <person name="Grossniklaus U."/>
            <person name="Hamada T."/>
            <person name="Haseloff J."/>
            <person name="Hetherington A.J."/>
            <person name="Higo A."/>
            <person name="Hirakawa Y."/>
            <person name="Hundley H.N."/>
            <person name="Ikeda Y."/>
            <person name="Inoue K."/>
            <person name="Inoue S.I."/>
            <person name="Ishida S."/>
            <person name="Jia Q."/>
            <person name="Kakita M."/>
            <person name="Kanazawa T."/>
            <person name="Kawai Y."/>
            <person name="Kawashima T."/>
            <person name="Kennedy M."/>
            <person name="Kinose K."/>
            <person name="Kinoshita T."/>
            <person name="Kohara Y."/>
            <person name="Koide E."/>
            <person name="Komatsu K."/>
            <person name="Kopischke S."/>
            <person name="Kubo M."/>
            <person name="Kyozuka J."/>
            <person name="Lagercrantz U."/>
            <person name="Lin S.S."/>
            <person name="Lindquist E."/>
            <person name="Lipzen A.M."/>
            <person name="Lu C.W."/>
            <person name="De Luna E."/>
            <person name="Martienssen R.A."/>
            <person name="Minamino N."/>
            <person name="Mizutani M."/>
            <person name="Mizutani M."/>
            <person name="Mochizuki N."/>
            <person name="Monte I."/>
            <person name="Mosher R."/>
            <person name="Nagasaki H."/>
            <person name="Nakagami H."/>
            <person name="Naramoto S."/>
            <person name="Nishitani K."/>
            <person name="Ohtani M."/>
            <person name="Okamoto T."/>
            <person name="Okumura M."/>
            <person name="Phillips J."/>
            <person name="Pollak B."/>
            <person name="Reinders A."/>
            <person name="Rovekamp M."/>
            <person name="Sano R."/>
            <person name="Sawa S."/>
            <person name="Schmid M.W."/>
            <person name="Shirakawa M."/>
            <person name="Solano R."/>
            <person name="Spunde A."/>
            <person name="Suetsugu N."/>
            <person name="Sugano S."/>
            <person name="Sugiyama A."/>
            <person name="Sun R."/>
            <person name="Suzuki Y."/>
            <person name="Takenaka M."/>
            <person name="Takezawa D."/>
            <person name="Tomogane H."/>
            <person name="Tsuzuki M."/>
            <person name="Ueda T."/>
            <person name="Umeda M."/>
            <person name="Ward J.M."/>
            <person name="Watanabe Y."/>
            <person name="Yazaki K."/>
            <person name="Yokoyama R."/>
            <person name="Yoshitake Y."/>
            <person name="Yotsui I."/>
            <person name="Zachgo S."/>
            <person name="Schmutz J."/>
        </authorList>
    </citation>
    <scope>NUCLEOTIDE SEQUENCE [LARGE SCALE GENOMIC DNA]</scope>
    <source>
        <strain evidence="3">Tak-1</strain>
    </source>
</reference>
<feature type="compositionally biased region" description="Gly residues" evidence="1">
    <location>
        <begin position="164"/>
        <end position="174"/>
    </location>
</feature>
<gene>
    <name evidence="2" type="ORF">MARPO_0009s0105</name>
</gene>
<organism evidence="2 3">
    <name type="scientific">Marchantia polymorpha</name>
    <name type="common">Common liverwort</name>
    <name type="synonym">Marchantia aquatica</name>
    <dbReference type="NCBI Taxonomy" id="3197"/>
    <lineage>
        <taxon>Eukaryota</taxon>
        <taxon>Viridiplantae</taxon>
        <taxon>Streptophyta</taxon>
        <taxon>Embryophyta</taxon>
        <taxon>Marchantiophyta</taxon>
        <taxon>Marchantiopsida</taxon>
        <taxon>Marchantiidae</taxon>
        <taxon>Marchantiales</taxon>
        <taxon>Marchantiaceae</taxon>
        <taxon>Marchantia</taxon>
    </lineage>
</organism>
<evidence type="ECO:0000313" key="3">
    <source>
        <dbReference type="Proteomes" id="UP000244005"/>
    </source>
</evidence>